<feature type="non-terminal residue" evidence="2">
    <location>
        <position position="103"/>
    </location>
</feature>
<feature type="region of interest" description="Disordered" evidence="1">
    <location>
        <begin position="70"/>
        <end position="103"/>
    </location>
</feature>
<gene>
    <name evidence="2" type="primary">ORF56663</name>
</gene>
<dbReference type="AlphaFoldDB" id="A0A0B6ZBQ2"/>
<organism evidence="2">
    <name type="scientific">Arion vulgaris</name>
    <dbReference type="NCBI Taxonomy" id="1028688"/>
    <lineage>
        <taxon>Eukaryota</taxon>
        <taxon>Metazoa</taxon>
        <taxon>Spiralia</taxon>
        <taxon>Lophotrochozoa</taxon>
        <taxon>Mollusca</taxon>
        <taxon>Gastropoda</taxon>
        <taxon>Heterobranchia</taxon>
        <taxon>Euthyneura</taxon>
        <taxon>Panpulmonata</taxon>
        <taxon>Eupulmonata</taxon>
        <taxon>Stylommatophora</taxon>
        <taxon>Helicina</taxon>
        <taxon>Arionoidea</taxon>
        <taxon>Arionidae</taxon>
        <taxon>Arion</taxon>
    </lineage>
</organism>
<evidence type="ECO:0000313" key="2">
    <source>
        <dbReference type="EMBL" id="CEK65898.1"/>
    </source>
</evidence>
<accession>A0A0B6ZBQ2</accession>
<protein>
    <submittedName>
        <fullName evidence="2">Uncharacterized protein</fullName>
    </submittedName>
</protein>
<proteinExistence type="predicted"/>
<name>A0A0B6ZBQ2_9EUPU</name>
<feature type="non-terminal residue" evidence="2">
    <location>
        <position position="1"/>
    </location>
</feature>
<evidence type="ECO:0000256" key="1">
    <source>
        <dbReference type="SAM" id="MobiDB-lite"/>
    </source>
</evidence>
<dbReference type="EMBL" id="HACG01019033">
    <property type="protein sequence ID" value="CEK65898.1"/>
    <property type="molecule type" value="Transcribed_RNA"/>
</dbReference>
<reference evidence="2" key="1">
    <citation type="submission" date="2014-12" db="EMBL/GenBank/DDBJ databases">
        <title>Insight into the proteome of Arion vulgaris.</title>
        <authorList>
            <person name="Aradska J."/>
            <person name="Bulat T."/>
            <person name="Smidak R."/>
            <person name="Sarate P."/>
            <person name="Gangsoo J."/>
            <person name="Sialana F."/>
            <person name="Bilban M."/>
            <person name="Lubec G."/>
        </authorList>
    </citation>
    <scope>NUCLEOTIDE SEQUENCE</scope>
    <source>
        <tissue evidence="2">Skin</tissue>
    </source>
</reference>
<sequence>NASKTSDKSTASFNFLGLETSDKKSSNIFNVSSVHSYQKEIRKVQTSCGEVEIPNGDFWSDFTPDCTSMSSSRGADNSGFHQRQTDNVSVHNSFVTNTNSTLL</sequence>